<keyword evidence="2" id="KW-0812">Transmembrane</keyword>
<feature type="region of interest" description="Disordered" evidence="1">
    <location>
        <begin position="1"/>
        <end position="32"/>
    </location>
</feature>
<feature type="compositionally biased region" description="Polar residues" evidence="1">
    <location>
        <begin position="1"/>
        <end position="13"/>
    </location>
</feature>
<evidence type="ECO:0000256" key="1">
    <source>
        <dbReference type="SAM" id="MobiDB-lite"/>
    </source>
</evidence>
<feature type="transmembrane region" description="Helical" evidence="2">
    <location>
        <begin position="119"/>
        <end position="139"/>
    </location>
</feature>
<dbReference type="EMBL" id="HACM01011491">
    <property type="protein sequence ID" value="CRZ11933.1"/>
    <property type="molecule type" value="Transcribed_RNA"/>
</dbReference>
<accession>A0A0H5RD69</accession>
<reference evidence="3" key="1">
    <citation type="submission" date="2015-04" db="EMBL/GenBank/DDBJ databases">
        <title>The genome sequence of the plant pathogenic Rhizarian Plasmodiophora brassicae reveals insights in its biotrophic life cycle and the origin of chitin synthesis.</title>
        <authorList>
            <person name="Schwelm A."/>
            <person name="Fogelqvist J."/>
            <person name="Knaust A."/>
            <person name="Julke S."/>
            <person name="Lilja T."/>
            <person name="Dhandapani V."/>
            <person name="Bonilla-Rosso G."/>
            <person name="Karlsson M."/>
            <person name="Shevchenko A."/>
            <person name="Choi S.R."/>
            <person name="Kim H.G."/>
            <person name="Park J.Y."/>
            <person name="Lim Y.P."/>
            <person name="Ludwig-Muller J."/>
            <person name="Dixelius C."/>
        </authorList>
    </citation>
    <scope>NUCLEOTIDE SEQUENCE</scope>
    <source>
        <tissue evidence="3">Potato root galls</tissue>
    </source>
</reference>
<protein>
    <submittedName>
        <fullName evidence="3">Uncharacterized protein</fullName>
    </submittedName>
</protein>
<feature type="transmembrane region" description="Helical" evidence="2">
    <location>
        <begin position="232"/>
        <end position="252"/>
    </location>
</feature>
<sequence length="255" mass="29149">MMDDNTGNRNTIASEMGLMASGNKNIKSREGRTDTDINVDVEQGNIHQDQDVFRARSNLLLKQLSEASHLSQSSYFDDDDNGEEDPSNLIAPRVKEPPHHFIDENMEIWGWVTLHHKTIFAIIVTVLSVIASVLSYYVVSDQVILDGMKLWIWLALPAVIIGDYWVCNVVELTLLYYIRYAVRYLAWRVREFIASFRHVLSLCCFYLSLRYGIIPYLLSIDPELGVTSSHSYLEFGFALTSALPIFSIIMFVRES</sequence>
<name>A0A0H5RD69_9EUKA</name>
<organism evidence="3">
    <name type="scientific">Spongospora subterranea</name>
    <dbReference type="NCBI Taxonomy" id="70186"/>
    <lineage>
        <taxon>Eukaryota</taxon>
        <taxon>Sar</taxon>
        <taxon>Rhizaria</taxon>
        <taxon>Endomyxa</taxon>
        <taxon>Phytomyxea</taxon>
        <taxon>Plasmodiophorida</taxon>
        <taxon>Plasmodiophoridae</taxon>
        <taxon>Spongospora</taxon>
    </lineage>
</organism>
<dbReference type="AlphaFoldDB" id="A0A0H5RD69"/>
<evidence type="ECO:0000313" key="3">
    <source>
        <dbReference type="EMBL" id="CRZ11933.1"/>
    </source>
</evidence>
<keyword evidence="2" id="KW-0472">Membrane</keyword>
<evidence type="ECO:0000256" key="2">
    <source>
        <dbReference type="SAM" id="Phobius"/>
    </source>
</evidence>
<proteinExistence type="predicted"/>
<feature type="non-terminal residue" evidence="3">
    <location>
        <position position="255"/>
    </location>
</feature>
<feature type="transmembrane region" description="Helical" evidence="2">
    <location>
        <begin position="199"/>
        <end position="220"/>
    </location>
</feature>
<keyword evidence="2" id="KW-1133">Transmembrane helix</keyword>
<feature type="transmembrane region" description="Helical" evidence="2">
    <location>
        <begin position="151"/>
        <end position="178"/>
    </location>
</feature>